<sequence>MDLTDTRDDIRDADEEPPDFSEWDDPEAVLKGGPIRERMLDVILLLREPAKVSTIAERAGCDTETARDYLGWFTEMGMVRERAGRPVRYERNDSYWRWRRIEQIREKYSDDEIVEVLSETMDQIADYRERFDAETPADVSLVDAEDGTSVEATWKALSDWQTLERRATLFDAARREMHASGASDGRIDA</sequence>
<dbReference type="GeneID" id="60589300"/>
<dbReference type="Pfam" id="PF24033">
    <property type="entry name" value="DUF7342"/>
    <property type="match status" value="1"/>
</dbReference>
<accession>A0A7T3FVR8</accession>
<evidence type="ECO:0000313" key="2">
    <source>
        <dbReference type="EMBL" id="QPV61556.1"/>
    </source>
</evidence>
<dbReference type="InterPro" id="IPR036390">
    <property type="entry name" value="WH_DNA-bd_sf"/>
</dbReference>
<reference evidence="2 3" key="1">
    <citation type="submission" date="2020-12" db="EMBL/GenBank/DDBJ databases">
        <title>Halosimplex halophilum sp. nov. and Halosimplex salinum sp. nov., two new members of the genus Halosimplex.</title>
        <authorList>
            <person name="Cui H.L."/>
        </authorList>
    </citation>
    <scope>NUCLEOTIDE SEQUENCE [LARGE SCALE GENOMIC DNA]</scope>
    <source>
        <strain evidence="2 3">YGH94</strain>
    </source>
</reference>
<feature type="region of interest" description="Disordered" evidence="1">
    <location>
        <begin position="1"/>
        <end position="27"/>
    </location>
</feature>
<feature type="compositionally biased region" description="Acidic residues" evidence="1">
    <location>
        <begin position="11"/>
        <end position="27"/>
    </location>
</feature>
<dbReference type="AlphaFoldDB" id="A0A7T3FVR8"/>
<evidence type="ECO:0000256" key="1">
    <source>
        <dbReference type="SAM" id="MobiDB-lite"/>
    </source>
</evidence>
<evidence type="ECO:0000313" key="3">
    <source>
        <dbReference type="Proteomes" id="UP000595001"/>
    </source>
</evidence>
<feature type="compositionally biased region" description="Basic and acidic residues" evidence="1">
    <location>
        <begin position="1"/>
        <end position="10"/>
    </location>
</feature>
<protein>
    <recommendedName>
        <fullName evidence="4">Sugar-specific transcriptional regulator TrmB</fullName>
    </recommendedName>
</protein>
<organism evidence="2 3">
    <name type="scientific">Halosimplex litoreum</name>
    <dbReference type="NCBI Taxonomy" id="1198301"/>
    <lineage>
        <taxon>Archaea</taxon>
        <taxon>Methanobacteriati</taxon>
        <taxon>Methanobacteriota</taxon>
        <taxon>Stenosarchaea group</taxon>
        <taxon>Halobacteria</taxon>
        <taxon>Halobacteriales</taxon>
        <taxon>Haloarculaceae</taxon>
        <taxon>Halosimplex</taxon>
    </lineage>
</organism>
<proteinExistence type="predicted"/>
<evidence type="ECO:0008006" key="4">
    <source>
        <dbReference type="Google" id="ProtNLM"/>
    </source>
</evidence>
<dbReference type="OrthoDB" id="240032at2157"/>
<dbReference type="InterPro" id="IPR055766">
    <property type="entry name" value="DUF7342"/>
</dbReference>
<dbReference type="RefSeq" id="WP_198060386.1">
    <property type="nucleotide sequence ID" value="NZ_CP065856.1"/>
</dbReference>
<gene>
    <name evidence="2" type="ORF">I7X12_12365</name>
</gene>
<dbReference type="EMBL" id="CP065856">
    <property type="protein sequence ID" value="QPV61556.1"/>
    <property type="molecule type" value="Genomic_DNA"/>
</dbReference>
<keyword evidence="3" id="KW-1185">Reference proteome</keyword>
<dbReference type="KEGG" id="hlt:I7X12_12365"/>
<dbReference type="SUPFAM" id="SSF46785">
    <property type="entry name" value="Winged helix' DNA-binding domain"/>
    <property type="match status" value="1"/>
</dbReference>
<name>A0A7T3FVR8_9EURY</name>
<dbReference type="Proteomes" id="UP000595001">
    <property type="component" value="Chromosome"/>
</dbReference>